<evidence type="ECO:0000313" key="3">
    <source>
        <dbReference type="EMBL" id="AIE45582.1"/>
    </source>
</evidence>
<evidence type="ECO:0000313" key="5">
    <source>
        <dbReference type="EMBL" id="AIE45584.1"/>
    </source>
</evidence>
<accession>A0A068LER9</accession>
<dbReference type="EMBL" id="KF944707">
    <property type="protein sequence ID" value="AIE45588.1"/>
    <property type="molecule type" value="Genomic_DNA"/>
</dbReference>
<evidence type="ECO:0000313" key="11">
    <source>
        <dbReference type="EMBL" id="AIE45590.1"/>
    </source>
</evidence>
<dbReference type="EMBL" id="KF944700">
    <property type="protein sequence ID" value="AIE45581.1"/>
    <property type="molecule type" value="Genomic_DNA"/>
</dbReference>
<feature type="non-terminal residue" evidence="5">
    <location>
        <position position="485"/>
    </location>
</feature>
<dbReference type="EMBL" id="KF944704">
    <property type="protein sequence ID" value="AIE45585.1"/>
    <property type="molecule type" value="Genomic_DNA"/>
</dbReference>
<dbReference type="EMBL" id="KF944708">
    <property type="protein sequence ID" value="AIE45589.1"/>
    <property type="molecule type" value="Genomic_DNA"/>
</dbReference>
<organism evidence="5">
    <name type="scientific">Paracidovorax citrulli</name>
    <name type="common">Acidovorax citrulli</name>
    <dbReference type="NCBI Taxonomy" id="80869"/>
    <lineage>
        <taxon>Bacteria</taxon>
        <taxon>Pseudomonadati</taxon>
        <taxon>Pseudomonadota</taxon>
        <taxon>Betaproteobacteria</taxon>
        <taxon>Burkholderiales</taxon>
        <taxon>Comamonadaceae</taxon>
        <taxon>Paracidovorax</taxon>
    </lineage>
</organism>
<evidence type="ECO:0000313" key="6">
    <source>
        <dbReference type="EMBL" id="AIE45585.1"/>
    </source>
</evidence>
<reference evidence="5" key="1">
    <citation type="journal article" date="2014" name="Phytopathology">
        <title>Comparative analysis of type III secreted effector genes reflects divergence of Acidovorax citrulli strains into three distinct lineages.</title>
        <authorList>
            <person name="Eckshtain-Levi N."/>
            <person name="Munitz T."/>
            <person name="Zivanovic M."/>
            <person name="Traore S.M."/>
            <person name="Sproer C."/>
            <person name="Zhao B."/>
            <person name="Welbaum G."/>
            <person name="Walcott R.R."/>
            <person name="Sikorski J."/>
            <person name="Burdman S."/>
        </authorList>
    </citation>
    <scope>NUCLEOTIDE SEQUENCE</scope>
    <source>
        <strain evidence="2">7a1</strain>
        <strain evidence="11">AAC206-102</strain>
        <strain evidence="9">AAC92-17</strain>
        <strain evidence="12">AAC94-12</strain>
        <strain evidence="10">AAC94-21</strain>
        <strain evidence="4">Tw148</strain>
        <strain evidence="3">Tw16</strain>
        <strain evidence="5">W1</strain>
        <strain evidence="6">W2</strain>
        <strain evidence="7">W4</strain>
        <strain evidence="8">W6</strain>
    </source>
</reference>
<feature type="region of interest" description="Disordered" evidence="1">
    <location>
        <begin position="19"/>
        <end position="53"/>
    </location>
</feature>
<evidence type="ECO:0000313" key="4">
    <source>
        <dbReference type="EMBL" id="AIE45583.1"/>
    </source>
</evidence>
<proteinExistence type="predicted"/>
<dbReference type="EMBL" id="KF944703">
    <property type="protein sequence ID" value="AIE45584.1"/>
    <property type="molecule type" value="Genomic_DNA"/>
</dbReference>
<protein>
    <recommendedName>
        <fullName evidence="13">Type III effector</fullName>
    </recommendedName>
</protein>
<evidence type="ECO:0008006" key="13">
    <source>
        <dbReference type="Google" id="ProtNLM"/>
    </source>
</evidence>
<evidence type="ECO:0000313" key="10">
    <source>
        <dbReference type="EMBL" id="AIE45589.1"/>
    </source>
</evidence>
<name>A0A068LER9_PARCI</name>
<evidence type="ECO:0000313" key="2">
    <source>
        <dbReference type="EMBL" id="AIE45581.1"/>
    </source>
</evidence>
<evidence type="ECO:0000313" key="12">
    <source>
        <dbReference type="EMBL" id="AIE45591.1"/>
    </source>
</evidence>
<evidence type="ECO:0000256" key="1">
    <source>
        <dbReference type="SAM" id="MobiDB-lite"/>
    </source>
</evidence>
<feature type="region of interest" description="Disordered" evidence="1">
    <location>
        <begin position="322"/>
        <end position="341"/>
    </location>
</feature>
<sequence>MPLQSISIHRLDAVRAAFPFGNTPTGSSSRPRAGESPRLPRPQGLSPRSTGARQLPCPVAREAAAQPAVALERSRLGWTQAGTIADRCIHKALSLLGLRTARDQAADFIRFMADADGQPGTSSLPLGDGWVRNTRRVKDQVATLDLRMDTNGAIIDVRRPEQPSRIAEGQERETFAMVLEEMRSRGKDMLRPVPVHYVNRNTHGYFLPTHGYVVAGDPGKGRKSGAVLYGVGGDPVRGPVLLDRPLLKHLLSSMDKAGPARFPAAVRATIAQLAGQRFASREDFFNGYRSVRGDAVDPAAIRKEVASIYRLLPMNTMESWPKTTGDYRAPRPPAPERDIRAFESPPQGLARKVYMRRIEGARQTDLQDARRQFLLHRLYQDELMGRDGSGFPPESVQPRADSPRRHRLVENTPRFQRLPPHASGKVGNCNSGAASLLQRAMDNHARSTPGARAGKAAAASVFGLGSGHRIDLWDPLQDARTGDQP</sequence>
<dbReference type="EMBL" id="KF944710">
    <property type="protein sequence ID" value="AIE45591.1"/>
    <property type="molecule type" value="Genomic_DNA"/>
</dbReference>
<dbReference type="EMBL" id="KF944705">
    <property type="protein sequence ID" value="AIE45586.1"/>
    <property type="molecule type" value="Genomic_DNA"/>
</dbReference>
<dbReference type="EMBL" id="KF944702">
    <property type="protein sequence ID" value="AIE45583.1"/>
    <property type="molecule type" value="Genomic_DNA"/>
</dbReference>
<dbReference type="EMBL" id="KF944701">
    <property type="protein sequence ID" value="AIE45582.1"/>
    <property type="molecule type" value="Genomic_DNA"/>
</dbReference>
<evidence type="ECO:0000313" key="7">
    <source>
        <dbReference type="EMBL" id="AIE45586.1"/>
    </source>
</evidence>
<dbReference type="EMBL" id="KF944709">
    <property type="protein sequence ID" value="AIE45590.1"/>
    <property type="molecule type" value="Genomic_DNA"/>
</dbReference>
<dbReference type="AlphaFoldDB" id="A0A068LER9"/>
<dbReference type="EMBL" id="KF944706">
    <property type="protein sequence ID" value="AIE45587.1"/>
    <property type="molecule type" value="Genomic_DNA"/>
</dbReference>
<evidence type="ECO:0000313" key="8">
    <source>
        <dbReference type="EMBL" id="AIE45587.1"/>
    </source>
</evidence>
<evidence type="ECO:0000313" key="9">
    <source>
        <dbReference type="EMBL" id="AIE45588.1"/>
    </source>
</evidence>